<dbReference type="Pfam" id="PF12771">
    <property type="entry name" value="SusD-like_2"/>
    <property type="match status" value="1"/>
</dbReference>
<dbReference type="InterPro" id="IPR041662">
    <property type="entry name" value="SusD-like_2"/>
</dbReference>
<dbReference type="Proteomes" id="UP000251402">
    <property type="component" value="Chromosome"/>
</dbReference>
<dbReference type="InterPro" id="IPR011990">
    <property type="entry name" value="TPR-like_helical_dom_sf"/>
</dbReference>
<dbReference type="SUPFAM" id="SSF48452">
    <property type="entry name" value="TPR-like"/>
    <property type="match status" value="1"/>
</dbReference>
<proteinExistence type="predicted"/>
<accession>A0A5C1I8N7</accession>
<keyword evidence="2" id="KW-1185">Reference proteome</keyword>
<dbReference type="Gene3D" id="1.25.40.390">
    <property type="match status" value="1"/>
</dbReference>
<gene>
    <name evidence="1" type="ORF">DEO27_013140</name>
</gene>
<sequence>MKRHLTKYIYCSLVMLGIIGTQSCTKNFDTLNVNPDASSKAVPQYIFTKAQYDGTARMLDLLLGTMQYTTSFNDVAGFGSKYVLSQSPQSAAAFSNAYPNEINELVEVLKAVGTDASQVNLQAEARIWKVYCFSRLTDLYGDIPYSQAAQGYNQAVYKPAYDAQKDIYADLLKELDQAAQSLDATKTTFGASDLIYGGNTAKWKKFAYSLMLRCAMRMTKVDIAQAQTWAAKAIAGGVILDDADVAKVAYVGAGQDINKNPLALDLYNNDYIAGNGSTNTEGGKYQDVFINYLKANKDPRLAIVSVVWNGGVADTTSAIQKGMSSGLNAKPADFVTYSEPNPKTILLLNSPRLVFTAAESYFLLSEAAARGWYTAATAESLYQSGIAASMRQWSIIAGSAGTITTAQINSYINAHPFNTSGTLDQKMEQIYTQFWVGIFPDAQEVFASYRRTGYPALVPNNYVGNATGGKIFRRMLYPVGEQNLNAASYAAAIARQGPDDFLTRIWWDKQ</sequence>
<protein>
    <submittedName>
        <fullName evidence="1">SusD/RagB family nutrient-binding outer membrane lipoprotein</fullName>
    </submittedName>
</protein>
<reference evidence="1" key="1">
    <citation type="submission" date="2019-08" db="EMBL/GenBank/DDBJ databases">
        <title>Comparative genome analysis confer to the adaptation heavy metal polluted environment.</title>
        <authorList>
            <person name="Li Y."/>
        </authorList>
    </citation>
    <scope>NUCLEOTIDE SEQUENCE [LARGE SCALE GENOMIC DNA]</scope>
    <source>
        <strain evidence="1">P1</strain>
    </source>
</reference>
<dbReference type="KEGG" id="mrub:DEO27_013140"/>
<evidence type="ECO:0000313" key="2">
    <source>
        <dbReference type="Proteomes" id="UP000251402"/>
    </source>
</evidence>
<keyword evidence="1" id="KW-0449">Lipoprotein</keyword>
<name>A0A5C1I8N7_9SPHI</name>
<evidence type="ECO:0000313" key="1">
    <source>
        <dbReference type="EMBL" id="QEM14439.1"/>
    </source>
</evidence>
<dbReference type="EMBL" id="CP043450">
    <property type="protein sequence ID" value="QEM14439.1"/>
    <property type="molecule type" value="Genomic_DNA"/>
</dbReference>
<organism evidence="1 2">
    <name type="scientific">Mucilaginibacter rubeus</name>
    <dbReference type="NCBI Taxonomy" id="2027860"/>
    <lineage>
        <taxon>Bacteria</taxon>
        <taxon>Pseudomonadati</taxon>
        <taxon>Bacteroidota</taxon>
        <taxon>Sphingobacteriia</taxon>
        <taxon>Sphingobacteriales</taxon>
        <taxon>Sphingobacteriaceae</taxon>
        <taxon>Mucilaginibacter</taxon>
    </lineage>
</organism>
<dbReference type="AlphaFoldDB" id="A0A5C1I8N7"/>
<dbReference type="OrthoDB" id="9766256at2"/>
<dbReference type="PROSITE" id="PS51257">
    <property type="entry name" value="PROKAR_LIPOPROTEIN"/>
    <property type="match status" value="1"/>
</dbReference>